<comment type="subcellular location">
    <subcellularLocation>
        <location evidence="1">Secreted</location>
    </subcellularLocation>
</comment>
<dbReference type="EMBL" id="MNCJ02000318">
    <property type="protein sequence ID" value="KAF5815959.1"/>
    <property type="molecule type" value="Genomic_DNA"/>
</dbReference>
<reference evidence="6 8" key="1">
    <citation type="journal article" date="2017" name="Nature">
        <title>The sunflower genome provides insights into oil metabolism, flowering and Asterid evolution.</title>
        <authorList>
            <person name="Badouin H."/>
            <person name="Gouzy J."/>
            <person name="Grassa C.J."/>
            <person name="Murat F."/>
            <person name="Staton S.E."/>
            <person name="Cottret L."/>
            <person name="Lelandais-Briere C."/>
            <person name="Owens G.L."/>
            <person name="Carrere S."/>
            <person name="Mayjonade B."/>
            <person name="Legrand L."/>
            <person name="Gill N."/>
            <person name="Kane N.C."/>
            <person name="Bowers J.E."/>
            <person name="Hubner S."/>
            <person name="Bellec A."/>
            <person name="Berard A."/>
            <person name="Berges H."/>
            <person name="Blanchet N."/>
            <person name="Boniface M.C."/>
            <person name="Brunel D."/>
            <person name="Catrice O."/>
            <person name="Chaidir N."/>
            <person name="Claudel C."/>
            <person name="Donnadieu C."/>
            <person name="Faraut T."/>
            <person name="Fievet G."/>
            <person name="Helmstetter N."/>
            <person name="King M."/>
            <person name="Knapp S.J."/>
            <person name="Lai Z."/>
            <person name="Le Paslier M.C."/>
            <person name="Lippi Y."/>
            <person name="Lorenzon L."/>
            <person name="Mandel J.R."/>
            <person name="Marage G."/>
            <person name="Marchand G."/>
            <person name="Marquand E."/>
            <person name="Bret-Mestries E."/>
            <person name="Morien E."/>
            <person name="Nambeesan S."/>
            <person name="Nguyen T."/>
            <person name="Pegot-Espagnet P."/>
            <person name="Pouilly N."/>
            <person name="Raftis F."/>
            <person name="Sallet E."/>
            <person name="Schiex T."/>
            <person name="Thomas J."/>
            <person name="Vandecasteele C."/>
            <person name="Vares D."/>
            <person name="Vear F."/>
            <person name="Vautrin S."/>
            <person name="Crespi M."/>
            <person name="Mangin B."/>
            <person name="Burke J.M."/>
            <person name="Salse J."/>
            <person name="Munos S."/>
            <person name="Vincourt P."/>
            <person name="Rieseberg L.H."/>
            <person name="Langlade N.B."/>
        </authorList>
    </citation>
    <scope>NUCLEOTIDE SEQUENCE [LARGE SCALE GENOMIC DNA]</scope>
    <source>
        <strain evidence="8">cv. SF193</strain>
        <tissue evidence="6">Leaves</tissue>
    </source>
</reference>
<dbReference type="InParanoid" id="A0A251VB43"/>
<dbReference type="AlphaFoldDB" id="A0A251VB43"/>
<proteinExistence type="inferred from homology"/>
<dbReference type="SUPFAM" id="SSF50685">
    <property type="entry name" value="Barwin-like endoglucanases"/>
    <property type="match status" value="1"/>
</dbReference>
<feature type="signal peptide" evidence="5">
    <location>
        <begin position="1"/>
        <end position="21"/>
    </location>
</feature>
<reference evidence="7" key="2">
    <citation type="submission" date="2017-02" db="EMBL/GenBank/DDBJ databases">
        <title>Sunflower complete genome.</title>
        <authorList>
            <person name="Langlade N."/>
            <person name="Munos S."/>
        </authorList>
    </citation>
    <scope>NUCLEOTIDE SEQUENCE [LARGE SCALE GENOMIC DNA]</scope>
    <source>
        <tissue evidence="7">Leaves</tissue>
    </source>
</reference>
<evidence type="ECO:0000313" key="7">
    <source>
        <dbReference type="EMBL" id="OTG32152.1"/>
    </source>
</evidence>
<dbReference type="InterPro" id="IPR036908">
    <property type="entry name" value="RlpA-like_sf"/>
</dbReference>
<evidence type="ECO:0000256" key="3">
    <source>
        <dbReference type="ARBA" id="ARBA00022525"/>
    </source>
</evidence>
<evidence type="ECO:0000256" key="5">
    <source>
        <dbReference type="SAM" id="SignalP"/>
    </source>
</evidence>
<dbReference type="CDD" id="cd22270">
    <property type="entry name" value="DPBB_kiwellin-like"/>
    <property type="match status" value="1"/>
</dbReference>
<evidence type="ECO:0000313" key="6">
    <source>
        <dbReference type="EMBL" id="KAF5815959.1"/>
    </source>
</evidence>
<keyword evidence="4 5" id="KW-0732">Signal</keyword>
<dbReference type="Gene3D" id="2.40.40.10">
    <property type="entry name" value="RlpA-like domain"/>
    <property type="match status" value="1"/>
</dbReference>
<evidence type="ECO:0000313" key="8">
    <source>
        <dbReference type="Proteomes" id="UP000215914"/>
    </source>
</evidence>
<keyword evidence="8" id="KW-1185">Reference proteome</keyword>
<dbReference type="EMBL" id="CM007892">
    <property type="protein sequence ID" value="OTG32152.1"/>
    <property type="molecule type" value="Genomic_DNA"/>
</dbReference>
<evidence type="ECO:0000256" key="4">
    <source>
        <dbReference type="ARBA" id="ARBA00022729"/>
    </source>
</evidence>
<evidence type="ECO:0000256" key="2">
    <source>
        <dbReference type="ARBA" id="ARBA00005592"/>
    </source>
</evidence>
<dbReference type="OMA" id="SCIEARY"/>
<dbReference type="InterPro" id="IPR039271">
    <property type="entry name" value="Kiwellin-like"/>
</dbReference>
<gene>
    <name evidence="7" type="primary">RIP6</name>
    <name evidence="7" type="ORF">HannXRQ_Chr03g0083511</name>
    <name evidence="6" type="ORF">HanXRQr2_Chr03g0129001</name>
</gene>
<dbReference type="PANTHER" id="PTHR33191:SF85">
    <property type="entry name" value="RLPA-LIKE PROTEIN DOUBLE-PSI BETA-BARREL DOMAIN-CONTAINING PROTEIN"/>
    <property type="match status" value="1"/>
</dbReference>
<dbReference type="PROSITE" id="PS51257">
    <property type="entry name" value="PROKAR_LIPOPROTEIN"/>
    <property type="match status" value="1"/>
</dbReference>
<dbReference type="PANTHER" id="PTHR33191">
    <property type="entry name" value="RIPENING-RELATED PROTEIN 2-RELATED"/>
    <property type="match status" value="1"/>
</dbReference>
<name>A0A251VB43_HELAN</name>
<comment type="similarity">
    <text evidence="2">Belongs to the kiwellin family.</text>
</comment>
<reference evidence="6" key="3">
    <citation type="submission" date="2020-06" db="EMBL/GenBank/DDBJ databases">
        <title>Helianthus annuus Genome sequencing and assembly Release 2.</title>
        <authorList>
            <person name="Gouzy J."/>
            <person name="Langlade N."/>
            <person name="Munos S."/>
        </authorList>
    </citation>
    <scope>NUCLEOTIDE SEQUENCE</scope>
    <source>
        <tissue evidence="6">Leaves</tissue>
    </source>
</reference>
<organism evidence="7 8">
    <name type="scientific">Helianthus annuus</name>
    <name type="common">Common sunflower</name>
    <dbReference type="NCBI Taxonomy" id="4232"/>
    <lineage>
        <taxon>Eukaryota</taxon>
        <taxon>Viridiplantae</taxon>
        <taxon>Streptophyta</taxon>
        <taxon>Embryophyta</taxon>
        <taxon>Tracheophyta</taxon>
        <taxon>Spermatophyta</taxon>
        <taxon>Magnoliopsida</taxon>
        <taxon>eudicotyledons</taxon>
        <taxon>Gunneridae</taxon>
        <taxon>Pentapetalae</taxon>
        <taxon>asterids</taxon>
        <taxon>campanulids</taxon>
        <taxon>Asterales</taxon>
        <taxon>Asteraceae</taxon>
        <taxon>Asteroideae</taxon>
        <taxon>Heliantheae alliance</taxon>
        <taxon>Heliantheae</taxon>
        <taxon>Helianthus</taxon>
    </lineage>
</organism>
<accession>A0A251VB43</accession>
<dbReference type="Gramene" id="mRNA:HanXRQr2_Chr03g0129001">
    <property type="protein sequence ID" value="CDS:HanXRQr2_Chr03g0129001.1"/>
    <property type="gene ID" value="HanXRQr2_Chr03g0129001"/>
</dbReference>
<dbReference type="GO" id="GO:0005576">
    <property type="term" value="C:extracellular region"/>
    <property type="evidence" value="ECO:0007669"/>
    <property type="project" value="UniProtKB-SubCell"/>
</dbReference>
<keyword evidence="3" id="KW-0964">Secreted</keyword>
<feature type="chain" id="PRO_5012354856" evidence="5">
    <location>
        <begin position="22"/>
        <end position="149"/>
    </location>
</feature>
<protein>
    <submittedName>
        <fullName evidence="7">Putative ripening-related protein 6</fullName>
    </submittedName>
    <submittedName>
        <fullName evidence="6">RlpA-like domain superfamily, kiwellin</fullName>
    </submittedName>
</protein>
<sequence>MKTSRVVFLLLITLLISCIEARYKLSEGKNTSMSQHYKRPLFASTNTNAVMTLNNFEKGGDGGGPSECDGEYHSNNLLIVALSSRWYNHGQRCLNYINIYYKEASTQAMVVDECSGCGDDIVDASSAVWVALGVSQSDWGETGITWSDA</sequence>
<dbReference type="Pfam" id="PF24300">
    <property type="entry name" value="KWL1"/>
    <property type="match status" value="1"/>
</dbReference>
<evidence type="ECO:0000256" key="1">
    <source>
        <dbReference type="ARBA" id="ARBA00004613"/>
    </source>
</evidence>
<dbReference type="Proteomes" id="UP000215914">
    <property type="component" value="Chromosome 3"/>
</dbReference>